<dbReference type="RefSeq" id="WP_217940477.1">
    <property type="nucleotide sequence ID" value="NZ_JAHTGR010000001.1"/>
</dbReference>
<dbReference type="InterPro" id="IPR009056">
    <property type="entry name" value="Cyt_c-like_dom"/>
</dbReference>
<evidence type="ECO:0000256" key="6">
    <source>
        <dbReference type="ARBA" id="ARBA00022729"/>
    </source>
</evidence>
<dbReference type="Proteomes" id="UP001155901">
    <property type="component" value="Unassembled WGS sequence"/>
</dbReference>
<keyword evidence="6" id="KW-0732">Signal</keyword>
<evidence type="ECO:0000256" key="8">
    <source>
        <dbReference type="ARBA" id="ARBA00022982"/>
    </source>
</evidence>
<dbReference type="PIRSF" id="PIRSF000294">
    <property type="entry name" value="Cytochrome-c_peroxidase"/>
    <property type="match status" value="1"/>
</dbReference>
<reference evidence="15" key="1">
    <citation type="submission" date="2021-07" db="EMBL/GenBank/DDBJ databases">
        <title>Characterization of violacein-producing bacteria and related species.</title>
        <authorList>
            <person name="Wilson H.S."/>
            <person name="De Leon M.E."/>
        </authorList>
    </citation>
    <scope>NUCLEOTIDE SEQUENCE</scope>
    <source>
        <strain evidence="15">HSC-15S17</strain>
    </source>
</reference>
<dbReference type="InterPro" id="IPR051395">
    <property type="entry name" value="Cytochrome_c_Peroxidase/MauG"/>
</dbReference>
<name>A0AA41H638_9BURK</name>
<evidence type="ECO:0000256" key="9">
    <source>
        <dbReference type="ARBA" id="ARBA00023002"/>
    </source>
</evidence>
<evidence type="ECO:0000256" key="11">
    <source>
        <dbReference type="ARBA" id="ARBA00058991"/>
    </source>
</evidence>
<dbReference type="PANTHER" id="PTHR30600">
    <property type="entry name" value="CYTOCHROME C PEROXIDASE-RELATED"/>
    <property type="match status" value="1"/>
</dbReference>
<evidence type="ECO:0000313" key="16">
    <source>
        <dbReference type="EMBL" id="MCP2006316.1"/>
    </source>
</evidence>
<evidence type="ECO:0000259" key="14">
    <source>
        <dbReference type="PROSITE" id="PS51007"/>
    </source>
</evidence>
<evidence type="ECO:0000313" key="15">
    <source>
        <dbReference type="EMBL" id="MBV6319865.1"/>
    </source>
</evidence>
<evidence type="ECO:0000256" key="1">
    <source>
        <dbReference type="ARBA" id="ARBA00004418"/>
    </source>
</evidence>
<keyword evidence="5 13" id="KW-0479">Metal-binding</keyword>
<dbReference type="EMBL" id="JAHTGR010000001">
    <property type="protein sequence ID" value="MBV6319865.1"/>
    <property type="molecule type" value="Genomic_DNA"/>
</dbReference>
<evidence type="ECO:0000313" key="18">
    <source>
        <dbReference type="Proteomes" id="UP001162889"/>
    </source>
</evidence>
<feature type="domain" description="Cytochrome c" evidence="14">
    <location>
        <begin position="209"/>
        <end position="361"/>
    </location>
</feature>
<evidence type="ECO:0000256" key="2">
    <source>
        <dbReference type="ARBA" id="ARBA00004856"/>
    </source>
</evidence>
<dbReference type="Proteomes" id="UP001162889">
    <property type="component" value="Unassembled WGS sequence"/>
</dbReference>
<keyword evidence="10 13" id="KW-0408">Iron</keyword>
<dbReference type="EMBL" id="JALJZU010000001">
    <property type="protein sequence ID" value="MCP2006316.1"/>
    <property type="molecule type" value="Genomic_DNA"/>
</dbReference>
<keyword evidence="9 16" id="KW-0560">Oxidoreductase</keyword>
<dbReference type="InterPro" id="IPR026259">
    <property type="entry name" value="MauG/Cytc_peroxidase"/>
</dbReference>
<evidence type="ECO:0000313" key="17">
    <source>
        <dbReference type="Proteomes" id="UP001155901"/>
    </source>
</evidence>
<dbReference type="GO" id="GO:0009055">
    <property type="term" value="F:electron transfer activity"/>
    <property type="evidence" value="ECO:0007669"/>
    <property type="project" value="InterPro"/>
</dbReference>
<evidence type="ECO:0000256" key="7">
    <source>
        <dbReference type="ARBA" id="ARBA00022764"/>
    </source>
</evidence>
<comment type="subcellular location">
    <subcellularLocation>
        <location evidence="1">Periplasm</location>
    </subcellularLocation>
</comment>
<dbReference type="GO" id="GO:0020037">
    <property type="term" value="F:heme binding"/>
    <property type="evidence" value="ECO:0007669"/>
    <property type="project" value="InterPro"/>
</dbReference>
<comment type="pathway">
    <text evidence="2">One-carbon metabolism; methylamine degradation.</text>
</comment>
<reference evidence="16" key="2">
    <citation type="submission" date="2022-03" db="EMBL/GenBank/DDBJ databases">
        <title>Genome Encyclopedia of Bacteria and Archaea VI: Functional Genomics of Type Strains.</title>
        <authorList>
            <person name="Whitman W."/>
        </authorList>
    </citation>
    <scope>NUCLEOTIDE SEQUENCE</scope>
    <source>
        <strain evidence="16">HSC-15S17</strain>
    </source>
</reference>
<dbReference type="GO" id="GO:0042597">
    <property type="term" value="C:periplasmic space"/>
    <property type="evidence" value="ECO:0007669"/>
    <property type="project" value="UniProtKB-SubCell"/>
</dbReference>
<dbReference type="InterPro" id="IPR004852">
    <property type="entry name" value="Di-haem_cyt_c_peroxidsae"/>
</dbReference>
<keyword evidence="7" id="KW-0574">Periplasm</keyword>
<sequence>MITMRARLRRHSIACVVFLELLWLPWQLAAQDVPGVTGLPELTMPIDNPLSPAKVALGRELFFDKRMSRNGAISCASCHQPERGYADGLRVSKGIDGRLGTRNTPSLLNVAFNQTQFWDGRRADLEAQALDPLFNPREHGLQDVQALLDVVRQDADYVAAFQNAFPIAENGITDQHVRQALACFERTLVAGDAPFDRYFFGGERLAISDAAVRGLAIFQGAARCTTCHVISNSNALFTDNRFHSLSVGLRPIASRLAEITRKLMNNKTNANQLGQTILRDEEIAELGRFVVTYNPADIGKFRTPSLRNVAHTAPYMHDGSVPTLDDAVEQELYYRSVEAGRPLILTAGEKSDLVEFLRSLSSYTWPD</sequence>
<dbReference type="FunFam" id="1.10.760.10:FF:000019">
    <property type="entry name" value="Di-heme cytochrome C peroxidase"/>
    <property type="match status" value="1"/>
</dbReference>
<evidence type="ECO:0000256" key="13">
    <source>
        <dbReference type="PROSITE-ProRule" id="PRU00433"/>
    </source>
</evidence>
<feature type="domain" description="Cytochrome c" evidence="14">
    <location>
        <begin position="53"/>
        <end position="166"/>
    </location>
</feature>
<keyword evidence="16" id="KW-0575">Peroxidase</keyword>
<keyword evidence="8" id="KW-0249">Electron transport</keyword>
<evidence type="ECO:0000256" key="3">
    <source>
        <dbReference type="ARBA" id="ARBA00022448"/>
    </source>
</evidence>
<evidence type="ECO:0000256" key="10">
    <source>
        <dbReference type="ARBA" id="ARBA00023004"/>
    </source>
</evidence>
<protein>
    <recommendedName>
        <fullName evidence="12">Methylamine utilization protein MauG</fullName>
    </recommendedName>
</protein>
<dbReference type="PROSITE" id="PS51007">
    <property type="entry name" value="CYTC"/>
    <property type="match status" value="2"/>
</dbReference>
<evidence type="ECO:0000256" key="12">
    <source>
        <dbReference type="ARBA" id="ARBA00073576"/>
    </source>
</evidence>
<keyword evidence="4 13" id="KW-0349">Heme</keyword>
<dbReference type="GO" id="GO:0046872">
    <property type="term" value="F:metal ion binding"/>
    <property type="evidence" value="ECO:0007669"/>
    <property type="project" value="UniProtKB-KW"/>
</dbReference>
<gene>
    <name evidence="15" type="ORF">KVP70_02875</name>
    <name evidence="16" type="ORF">L1274_000004</name>
</gene>
<proteinExistence type="predicted"/>
<evidence type="ECO:0000256" key="5">
    <source>
        <dbReference type="ARBA" id="ARBA00022723"/>
    </source>
</evidence>
<comment type="function">
    <text evidence="11">Involved in methylamine metabolism. Essential for the maturation of the beta subunit of MADH, presumably via a step in the biosynthesis of tryptophan tryptophylquinone (TTQ), the cofactor of MADH.</text>
</comment>
<dbReference type="GO" id="GO:0004130">
    <property type="term" value="F:cytochrome-c peroxidase activity"/>
    <property type="evidence" value="ECO:0007669"/>
    <property type="project" value="TreeGrafter"/>
</dbReference>
<keyword evidence="18" id="KW-1185">Reference proteome</keyword>
<dbReference type="Pfam" id="PF03150">
    <property type="entry name" value="CCP_MauG"/>
    <property type="match status" value="1"/>
</dbReference>
<evidence type="ECO:0000256" key="4">
    <source>
        <dbReference type="ARBA" id="ARBA00022617"/>
    </source>
</evidence>
<accession>A0AA41H638</accession>
<dbReference type="AlphaFoldDB" id="A0AA41H638"/>
<comment type="caution">
    <text evidence="15">The sequence shown here is derived from an EMBL/GenBank/DDBJ whole genome shotgun (WGS) entry which is preliminary data.</text>
</comment>
<organism evidence="15 17">
    <name type="scientific">Duganella violaceipulchra</name>
    <dbReference type="NCBI Taxonomy" id="2849652"/>
    <lineage>
        <taxon>Bacteria</taxon>
        <taxon>Pseudomonadati</taxon>
        <taxon>Pseudomonadota</taxon>
        <taxon>Betaproteobacteria</taxon>
        <taxon>Burkholderiales</taxon>
        <taxon>Oxalobacteraceae</taxon>
        <taxon>Telluria group</taxon>
        <taxon>Duganella</taxon>
    </lineage>
</organism>
<keyword evidence="3" id="KW-0813">Transport</keyword>